<organism evidence="9 10">
    <name type="scientific">Paramarasmius palmivorus</name>
    <dbReference type="NCBI Taxonomy" id="297713"/>
    <lineage>
        <taxon>Eukaryota</taxon>
        <taxon>Fungi</taxon>
        <taxon>Dikarya</taxon>
        <taxon>Basidiomycota</taxon>
        <taxon>Agaricomycotina</taxon>
        <taxon>Agaricomycetes</taxon>
        <taxon>Agaricomycetidae</taxon>
        <taxon>Agaricales</taxon>
        <taxon>Marasmiineae</taxon>
        <taxon>Marasmiaceae</taxon>
        <taxon>Paramarasmius</taxon>
    </lineage>
</organism>
<feature type="chain" id="PRO_5043642690" description="Phospholipase C/P1 nuclease" evidence="8">
    <location>
        <begin position="20"/>
        <end position="411"/>
    </location>
</feature>
<evidence type="ECO:0008006" key="11">
    <source>
        <dbReference type="Google" id="ProtNLM"/>
    </source>
</evidence>
<evidence type="ECO:0000256" key="7">
    <source>
        <dbReference type="ARBA" id="ARBA00023180"/>
    </source>
</evidence>
<dbReference type="EMBL" id="JAYKXP010000034">
    <property type="protein sequence ID" value="KAK7041407.1"/>
    <property type="molecule type" value="Genomic_DNA"/>
</dbReference>
<reference evidence="9 10" key="1">
    <citation type="submission" date="2024-01" db="EMBL/GenBank/DDBJ databases">
        <title>A draft genome for a cacao thread blight-causing isolate of Paramarasmius palmivorus.</title>
        <authorList>
            <person name="Baruah I.K."/>
            <person name="Bukari Y."/>
            <person name="Amoako-Attah I."/>
            <person name="Meinhardt L.W."/>
            <person name="Bailey B.A."/>
            <person name="Cohen S.P."/>
        </authorList>
    </citation>
    <scope>NUCLEOTIDE SEQUENCE [LARGE SCALE GENOMIC DNA]</scope>
    <source>
        <strain evidence="9 10">GH-12</strain>
    </source>
</reference>
<evidence type="ECO:0000256" key="5">
    <source>
        <dbReference type="ARBA" id="ARBA00022801"/>
    </source>
</evidence>
<dbReference type="Pfam" id="PF02265">
    <property type="entry name" value="S1-P1_nuclease"/>
    <property type="match status" value="1"/>
</dbReference>
<name>A0AAW0CNK7_9AGAR</name>
<keyword evidence="5" id="KW-0378">Hydrolase</keyword>
<dbReference type="CDD" id="cd11010">
    <property type="entry name" value="S1-P1_nuclease"/>
    <property type="match status" value="1"/>
</dbReference>
<keyword evidence="3" id="KW-0479">Metal-binding</keyword>
<evidence type="ECO:0000313" key="10">
    <source>
        <dbReference type="Proteomes" id="UP001383192"/>
    </source>
</evidence>
<keyword evidence="6" id="KW-1015">Disulfide bond</keyword>
<gene>
    <name evidence="9" type="ORF">VNI00_009273</name>
</gene>
<proteinExistence type="inferred from homology"/>
<keyword evidence="2" id="KW-0540">Nuclease</keyword>
<keyword evidence="10" id="KW-1185">Reference proteome</keyword>
<dbReference type="GO" id="GO:0003676">
    <property type="term" value="F:nucleic acid binding"/>
    <property type="evidence" value="ECO:0007669"/>
    <property type="project" value="InterPro"/>
</dbReference>
<dbReference type="AlphaFoldDB" id="A0AAW0CNK7"/>
<evidence type="ECO:0000256" key="4">
    <source>
        <dbReference type="ARBA" id="ARBA00022759"/>
    </source>
</evidence>
<keyword evidence="4" id="KW-0255">Endonuclease</keyword>
<dbReference type="SUPFAM" id="SSF48537">
    <property type="entry name" value="Phospholipase C/P1 nuclease"/>
    <property type="match status" value="1"/>
</dbReference>
<feature type="signal peptide" evidence="8">
    <location>
        <begin position="1"/>
        <end position="19"/>
    </location>
</feature>
<keyword evidence="8" id="KW-0732">Signal</keyword>
<keyword evidence="7" id="KW-0325">Glycoprotein</keyword>
<evidence type="ECO:0000256" key="3">
    <source>
        <dbReference type="ARBA" id="ARBA00022723"/>
    </source>
</evidence>
<dbReference type="InterPro" id="IPR008947">
    <property type="entry name" value="PLipase_C/P1_nuclease_dom_sf"/>
</dbReference>
<dbReference type="GO" id="GO:0006308">
    <property type="term" value="P:DNA catabolic process"/>
    <property type="evidence" value="ECO:0007669"/>
    <property type="project" value="InterPro"/>
</dbReference>
<evidence type="ECO:0000256" key="2">
    <source>
        <dbReference type="ARBA" id="ARBA00022722"/>
    </source>
</evidence>
<dbReference type="Gene3D" id="1.10.575.10">
    <property type="entry name" value="P1 Nuclease"/>
    <property type="match status" value="1"/>
</dbReference>
<comment type="similarity">
    <text evidence="1">Belongs to the nuclease type I family.</text>
</comment>
<dbReference type="PANTHER" id="PTHR33146">
    <property type="entry name" value="ENDONUCLEASE 4"/>
    <property type="match status" value="1"/>
</dbReference>
<comment type="caution">
    <text evidence="9">The sequence shown here is derived from an EMBL/GenBank/DDBJ whole genome shotgun (WGS) entry which is preliminary data.</text>
</comment>
<evidence type="ECO:0000313" key="9">
    <source>
        <dbReference type="EMBL" id="KAK7041407.1"/>
    </source>
</evidence>
<evidence type="ECO:0000256" key="6">
    <source>
        <dbReference type="ARBA" id="ARBA00023157"/>
    </source>
</evidence>
<dbReference type="GO" id="GO:0004519">
    <property type="term" value="F:endonuclease activity"/>
    <property type="evidence" value="ECO:0007669"/>
    <property type="project" value="UniProtKB-KW"/>
</dbReference>
<dbReference type="Proteomes" id="UP001383192">
    <property type="component" value="Unassembled WGS sequence"/>
</dbReference>
<evidence type="ECO:0000256" key="8">
    <source>
        <dbReference type="SAM" id="SignalP"/>
    </source>
</evidence>
<accession>A0AAW0CNK7</accession>
<sequence length="411" mass="45739">MKLQSLILLGSALVPGVLGWGAAGHEIVATIAQIHLHPEVLPKICEILDFSSNDPTKPECHLAPISTWADKFKYRMRWSAPLHYVGALDDYPSETCAFPGDRGWAGKRFINVLGGIRNTTDLLEGYVTGEQDITTANEALKFLVHFLGDLHMPLHLTGRDRGGNSVKVKFDNRVTNLHSLWDGLLIAKNLRTIPYNYTRPLPIRQVEYNLRGAIYDPFIRRVMWEGVYSSWRDEIPDWLSCPAPPVQHTSTPSALGASWSYLHSIWTFVKSSLSISTTENRQTTTLSAPSTGPSLFISLTALDEPPYGGHGRFSEFFTEQDDHDAHHFSSVEAELAQFDKDGQFVGGRHGGSTGGRPEYLELDTPEYAGVIADQRILERLMAQAGIRLAGVLNWLFAPNGEMNVALWMPQD</sequence>
<dbReference type="InterPro" id="IPR003154">
    <property type="entry name" value="S1/P1nuclease"/>
</dbReference>
<dbReference type="GO" id="GO:0016788">
    <property type="term" value="F:hydrolase activity, acting on ester bonds"/>
    <property type="evidence" value="ECO:0007669"/>
    <property type="project" value="InterPro"/>
</dbReference>
<dbReference type="GO" id="GO:0046872">
    <property type="term" value="F:metal ion binding"/>
    <property type="evidence" value="ECO:0007669"/>
    <property type="project" value="UniProtKB-KW"/>
</dbReference>
<dbReference type="PANTHER" id="PTHR33146:SF29">
    <property type="entry name" value="S1_P1 NUCLEASE"/>
    <property type="match status" value="1"/>
</dbReference>
<evidence type="ECO:0000256" key="1">
    <source>
        <dbReference type="ARBA" id="ARBA00009547"/>
    </source>
</evidence>
<protein>
    <recommendedName>
        <fullName evidence="11">Phospholipase C/P1 nuclease</fullName>
    </recommendedName>
</protein>